<name>D8JXH6_HYPDA</name>
<keyword evidence="2" id="KW-1185">Reference proteome</keyword>
<dbReference type="AlphaFoldDB" id="D8JXH6"/>
<protein>
    <submittedName>
        <fullName evidence="1">Uncharacterized protein</fullName>
    </submittedName>
</protein>
<dbReference type="HOGENOM" id="CLU_1803574_0_0_5"/>
<proteinExistence type="predicted"/>
<dbReference type="OrthoDB" id="7932643at2"/>
<dbReference type="KEGG" id="hdn:Hden_3364"/>
<dbReference type="RefSeq" id="WP_013217316.1">
    <property type="nucleotide sequence ID" value="NC_014313.1"/>
</dbReference>
<sequence>MRLAAYLRRLSSFAETIHRWLEEAARLDELRREKVALYAEEIAATLSRAAAALGTLENAPDDRLAVLTATRELGRIAGYLETIMAALAVHLDGRKRAGVKRRLEHLKPFDLEAAIREFGAFPQARRLTAAEGYFRALADTLRA</sequence>
<dbReference type="STRING" id="582899.Hden_3364"/>
<evidence type="ECO:0000313" key="1">
    <source>
        <dbReference type="EMBL" id="ADJ25157.1"/>
    </source>
</evidence>
<evidence type="ECO:0000313" key="2">
    <source>
        <dbReference type="Proteomes" id="UP000002033"/>
    </source>
</evidence>
<organism evidence="1 2">
    <name type="scientific">Hyphomicrobium denitrificans (strain ATCC 51888 / DSM 1869 / NCIMB 11706 / TK 0415)</name>
    <dbReference type="NCBI Taxonomy" id="582899"/>
    <lineage>
        <taxon>Bacteria</taxon>
        <taxon>Pseudomonadati</taxon>
        <taxon>Pseudomonadota</taxon>
        <taxon>Alphaproteobacteria</taxon>
        <taxon>Hyphomicrobiales</taxon>
        <taxon>Hyphomicrobiaceae</taxon>
        <taxon>Hyphomicrobium</taxon>
    </lineage>
</organism>
<gene>
    <name evidence="1" type="ordered locus">Hden_3364</name>
</gene>
<dbReference type="Proteomes" id="UP000002033">
    <property type="component" value="Chromosome"/>
</dbReference>
<accession>D8JXH6</accession>
<reference evidence="2" key="1">
    <citation type="journal article" date="2011" name="J. Bacteriol.">
        <title>Genome sequences of eight morphologically diverse alphaproteobacteria.</title>
        <authorList>
            <consortium name="US DOE Joint Genome Institute"/>
            <person name="Brown P.J."/>
            <person name="Kysela D.T."/>
            <person name="Buechlein A."/>
            <person name="Hemmerich C."/>
            <person name="Brun Y.V."/>
        </authorList>
    </citation>
    <scope>NUCLEOTIDE SEQUENCE [LARGE SCALE GENOMIC DNA]</scope>
    <source>
        <strain evidence="2">ATCC 51888 / DSM 1869 / NCIB 11706 / TK 0415</strain>
    </source>
</reference>
<dbReference type="EMBL" id="CP002083">
    <property type="protein sequence ID" value="ADJ25157.1"/>
    <property type="molecule type" value="Genomic_DNA"/>
</dbReference>